<dbReference type="AlphaFoldDB" id="G8R231"/>
<keyword evidence="3" id="KW-1185">Reference proteome</keyword>
<sequence length="88" mass="9847">MATNKDKLMEGVRFLALGFPFIFMGPALMTWLGIPAYRQGNYIWIGVSILLMLTAAYLCIRGLRTVLSAFFDGEDEPATKEKESNPKV</sequence>
<evidence type="ECO:0000313" key="3">
    <source>
        <dbReference type="Proteomes" id="UP000005631"/>
    </source>
</evidence>
<protein>
    <submittedName>
        <fullName evidence="2">Uncharacterized protein</fullName>
    </submittedName>
</protein>
<keyword evidence="1" id="KW-0812">Transmembrane</keyword>
<gene>
    <name evidence="2" type="ordered locus">Oweho_0768</name>
</gene>
<feature type="transmembrane region" description="Helical" evidence="1">
    <location>
        <begin position="40"/>
        <end position="60"/>
    </location>
</feature>
<proteinExistence type="predicted"/>
<dbReference type="EMBL" id="CP003156">
    <property type="protein sequence ID" value="AEV31781.1"/>
    <property type="molecule type" value="Genomic_DNA"/>
</dbReference>
<dbReference type="RefSeq" id="WP_014201142.1">
    <property type="nucleotide sequence ID" value="NC_016599.1"/>
</dbReference>
<feature type="transmembrane region" description="Helical" evidence="1">
    <location>
        <begin position="12"/>
        <end position="34"/>
    </location>
</feature>
<dbReference type="HOGENOM" id="CLU_2466063_0_0_10"/>
<reference evidence="2 3" key="1">
    <citation type="journal article" date="2012" name="Stand. Genomic Sci.">
        <title>Genome sequence of the orange-pigmented seawater bacterium Owenweeksia hongkongensis type strain (UST20020801(T)).</title>
        <authorList>
            <person name="Riedel T."/>
            <person name="Held B."/>
            <person name="Nolan M."/>
            <person name="Lucas S."/>
            <person name="Lapidus A."/>
            <person name="Tice H."/>
            <person name="Del Rio T.G."/>
            <person name="Cheng J.F."/>
            <person name="Han C."/>
            <person name="Tapia R."/>
            <person name="Goodwin L.A."/>
            <person name="Pitluck S."/>
            <person name="Liolios K."/>
            <person name="Mavromatis K."/>
            <person name="Pagani I."/>
            <person name="Ivanova N."/>
            <person name="Mikhailova N."/>
            <person name="Pati A."/>
            <person name="Chen A."/>
            <person name="Palaniappan K."/>
            <person name="Rohde M."/>
            <person name="Tindall B.J."/>
            <person name="Detter J.C."/>
            <person name="Goker M."/>
            <person name="Woyke T."/>
            <person name="Bristow J."/>
            <person name="Eisen J.A."/>
            <person name="Markowitz V."/>
            <person name="Hugenholtz P."/>
            <person name="Klenk H.P."/>
            <person name="Kyrpides N.C."/>
        </authorList>
    </citation>
    <scope>NUCLEOTIDE SEQUENCE</scope>
    <source>
        <strain evidence="3">DSM 17368 / JCM 12287 / NRRL B-23963</strain>
    </source>
</reference>
<dbReference type="Pfam" id="PF19589">
    <property type="entry name" value="DUF6095"/>
    <property type="match status" value="1"/>
</dbReference>
<dbReference type="KEGG" id="oho:Oweho_0768"/>
<evidence type="ECO:0000313" key="2">
    <source>
        <dbReference type="EMBL" id="AEV31781.1"/>
    </source>
</evidence>
<keyword evidence="1" id="KW-1133">Transmembrane helix</keyword>
<organism evidence="2 3">
    <name type="scientific">Owenweeksia hongkongensis (strain DSM 17368 / CIP 108786 / JCM 12287 / NRRL B-23963 / UST20020801)</name>
    <dbReference type="NCBI Taxonomy" id="926562"/>
    <lineage>
        <taxon>Bacteria</taxon>
        <taxon>Pseudomonadati</taxon>
        <taxon>Bacteroidota</taxon>
        <taxon>Flavobacteriia</taxon>
        <taxon>Flavobacteriales</taxon>
        <taxon>Owenweeksiaceae</taxon>
        <taxon>Owenweeksia</taxon>
    </lineage>
</organism>
<accession>G8R231</accession>
<name>G8R231_OWEHD</name>
<dbReference type="InterPro" id="IPR046077">
    <property type="entry name" value="DUF6095"/>
</dbReference>
<dbReference type="Proteomes" id="UP000005631">
    <property type="component" value="Chromosome"/>
</dbReference>
<dbReference type="OrthoDB" id="1447634at2"/>
<evidence type="ECO:0000256" key="1">
    <source>
        <dbReference type="SAM" id="Phobius"/>
    </source>
</evidence>
<keyword evidence="1" id="KW-0472">Membrane</keyword>